<feature type="domain" description="RING-type" evidence="3">
    <location>
        <begin position="615"/>
        <end position="654"/>
    </location>
</feature>
<feature type="compositionally biased region" description="Polar residues" evidence="2">
    <location>
        <begin position="21"/>
        <end position="30"/>
    </location>
</feature>
<keyword evidence="1" id="KW-0862">Zinc</keyword>
<feature type="region of interest" description="Disordered" evidence="2">
    <location>
        <begin position="43"/>
        <end position="85"/>
    </location>
</feature>
<gene>
    <name evidence="4" type="ORF">ACJIZ3_017320</name>
</gene>
<evidence type="ECO:0000313" key="4">
    <source>
        <dbReference type="EMBL" id="KAL3828518.1"/>
    </source>
</evidence>
<dbReference type="Proteomes" id="UP001634393">
    <property type="component" value="Unassembled WGS sequence"/>
</dbReference>
<evidence type="ECO:0000256" key="1">
    <source>
        <dbReference type="PROSITE-ProRule" id="PRU00175"/>
    </source>
</evidence>
<accession>A0ABD3SVL9</accession>
<dbReference type="AlphaFoldDB" id="A0ABD3SVL9"/>
<dbReference type="InterPro" id="IPR013083">
    <property type="entry name" value="Znf_RING/FYVE/PHD"/>
</dbReference>
<comment type="caution">
    <text evidence="4">The sequence shown here is derived from an EMBL/GenBank/DDBJ whole genome shotgun (WGS) entry which is preliminary data.</text>
</comment>
<dbReference type="Pfam" id="PF13920">
    <property type="entry name" value="zf-C3HC4_3"/>
    <property type="match status" value="1"/>
</dbReference>
<dbReference type="SUPFAM" id="SSF57850">
    <property type="entry name" value="RING/U-box"/>
    <property type="match status" value="1"/>
</dbReference>
<dbReference type="InterPro" id="IPR001841">
    <property type="entry name" value="Znf_RING"/>
</dbReference>
<organism evidence="4 5">
    <name type="scientific">Penstemon smallii</name>
    <dbReference type="NCBI Taxonomy" id="265156"/>
    <lineage>
        <taxon>Eukaryota</taxon>
        <taxon>Viridiplantae</taxon>
        <taxon>Streptophyta</taxon>
        <taxon>Embryophyta</taxon>
        <taxon>Tracheophyta</taxon>
        <taxon>Spermatophyta</taxon>
        <taxon>Magnoliopsida</taxon>
        <taxon>eudicotyledons</taxon>
        <taxon>Gunneridae</taxon>
        <taxon>Pentapetalae</taxon>
        <taxon>asterids</taxon>
        <taxon>lamiids</taxon>
        <taxon>Lamiales</taxon>
        <taxon>Plantaginaceae</taxon>
        <taxon>Cheloneae</taxon>
        <taxon>Penstemon</taxon>
    </lineage>
</organism>
<dbReference type="CDD" id="cd16647">
    <property type="entry name" value="mRING-HC-C3HC5_NEU1"/>
    <property type="match status" value="1"/>
</dbReference>
<feature type="compositionally biased region" description="Polar residues" evidence="2">
    <location>
        <begin position="135"/>
        <end position="151"/>
    </location>
</feature>
<dbReference type="PROSITE" id="PS50089">
    <property type="entry name" value="ZF_RING_2"/>
    <property type="match status" value="1"/>
</dbReference>
<feature type="compositionally biased region" description="Polar residues" evidence="2">
    <location>
        <begin position="58"/>
        <end position="84"/>
    </location>
</feature>
<keyword evidence="5" id="KW-1185">Reference proteome</keyword>
<keyword evidence="1" id="KW-0863">Zinc-finger</keyword>
<dbReference type="EMBL" id="JBJXBP010000005">
    <property type="protein sequence ID" value="KAL3828518.1"/>
    <property type="molecule type" value="Genomic_DNA"/>
</dbReference>
<dbReference type="Gene3D" id="3.30.40.10">
    <property type="entry name" value="Zinc/RING finger domain, C3HC4 (zinc finger)"/>
    <property type="match status" value="1"/>
</dbReference>
<feature type="region of interest" description="Disordered" evidence="2">
    <location>
        <begin position="1"/>
        <end position="30"/>
    </location>
</feature>
<dbReference type="GO" id="GO:0008270">
    <property type="term" value="F:zinc ion binding"/>
    <property type="evidence" value="ECO:0007669"/>
    <property type="project" value="UniProtKB-KW"/>
</dbReference>
<proteinExistence type="predicted"/>
<keyword evidence="1" id="KW-0479">Metal-binding</keyword>
<sequence>MAVAGMHNVSAFGPSLFGESQVRSNTTTRASSVLQMWRDLEGDHAMSHPRSPKPIRNDSGSDCFSTSTSVGQRSENGDNISENNDGVEEQNIIVSEAENEDNNSCISEQSTDLGEIERERVRQIFQEWMKSGSKVHSSNNRLRSRPQSHMSTPLGDGVAEVCSQIRQRPIRRLCGRQTLLDLLVRAQTERRIELQGLEERRPVSDFAHRNRIQALLRGRFLRNERSISDKRPPSTAATELGLLRQRHTVSDLREGFLSKLDNSASTSMNTAESDSSCIRETEVTEIHTEEPVLDNERSEQEVPLDFGTHEPVLDTTTTNDSLLETEDIVYNGRSLEASHERYEPRSVPSYVHEVASHTTELESEGSENEDFNFQNASAEVEQFQDSVVEIQESHEEWRAHDLQEAIDSWLDMPSEEVGSPVGSMDMFDFPYDDDNVQSIEIRELFSRRRVSSLLRSSFRDSLDQVLQSHMERLGNASEDSELENTYSHTLVEQDQEQLNEDQPPDLYDGAAHEPLWDEDFQAANWPHNDLSQPFDTELEVISDLRIDMARLGQRMDNMQSMLEACMDMQIELQRIVRQEVSAALNRSILSTDEDAPKGSTLFDESKWDQVKKGICCLCSSSNIDSLLYRCGHMCTCSKCAEDLIHHAGKCPMCRAPVVEAVRAYFVQ</sequence>
<reference evidence="4 5" key="1">
    <citation type="submission" date="2024-12" db="EMBL/GenBank/DDBJ databases">
        <title>The unique morphological basis and parallel evolutionary history of personate flowers in Penstemon.</title>
        <authorList>
            <person name="Depatie T.H."/>
            <person name="Wessinger C.A."/>
        </authorList>
    </citation>
    <scope>NUCLEOTIDE SEQUENCE [LARGE SCALE GENOMIC DNA]</scope>
    <source>
        <strain evidence="4">WTNN_2</strain>
        <tissue evidence="4">Leaf</tissue>
    </source>
</reference>
<protein>
    <recommendedName>
        <fullName evidence="3">RING-type domain-containing protein</fullName>
    </recommendedName>
</protein>
<evidence type="ECO:0000256" key="2">
    <source>
        <dbReference type="SAM" id="MobiDB-lite"/>
    </source>
</evidence>
<evidence type="ECO:0000313" key="5">
    <source>
        <dbReference type="Proteomes" id="UP001634393"/>
    </source>
</evidence>
<feature type="region of interest" description="Disordered" evidence="2">
    <location>
        <begin position="135"/>
        <end position="155"/>
    </location>
</feature>
<dbReference type="PANTHER" id="PTHR46519">
    <property type="entry name" value="RING/U-BOX SUPERFAMILY PROTEIN"/>
    <property type="match status" value="1"/>
</dbReference>
<evidence type="ECO:0000259" key="3">
    <source>
        <dbReference type="PROSITE" id="PS50089"/>
    </source>
</evidence>
<dbReference type="PANTHER" id="PTHR46519:SF3">
    <property type="entry name" value="RING_U-BOX SUPERFAMILY PROTEIN"/>
    <property type="match status" value="1"/>
</dbReference>
<name>A0ABD3SVL9_9LAMI</name>